<dbReference type="Pfam" id="PF00903">
    <property type="entry name" value="Glyoxalase"/>
    <property type="match status" value="1"/>
</dbReference>
<dbReference type="CDD" id="cd07246">
    <property type="entry name" value="VOC_like"/>
    <property type="match status" value="1"/>
</dbReference>
<reference evidence="3" key="1">
    <citation type="journal article" date="2019" name="Int. J. Syst. Evol. Microbiol.">
        <title>The Global Catalogue of Microorganisms (GCM) 10K type strain sequencing project: providing services to taxonomists for standard genome sequencing and annotation.</title>
        <authorList>
            <consortium name="The Broad Institute Genomics Platform"/>
            <consortium name="The Broad Institute Genome Sequencing Center for Infectious Disease"/>
            <person name="Wu L."/>
            <person name="Ma J."/>
        </authorList>
    </citation>
    <scope>NUCLEOTIDE SEQUENCE [LARGE SCALE GENOMIC DNA]</scope>
    <source>
        <strain evidence="3">JCM 4087</strain>
    </source>
</reference>
<dbReference type="RefSeq" id="WP_263334951.1">
    <property type="nucleotide sequence ID" value="NZ_JAGSYH010000002.1"/>
</dbReference>
<organism evidence="2 3">
    <name type="scientific">Acidicapsa dinghuensis</name>
    <dbReference type="NCBI Taxonomy" id="2218256"/>
    <lineage>
        <taxon>Bacteria</taxon>
        <taxon>Pseudomonadati</taxon>
        <taxon>Acidobacteriota</taxon>
        <taxon>Terriglobia</taxon>
        <taxon>Terriglobales</taxon>
        <taxon>Acidobacteriaceae</taxon>
        <taxon>Acidicapsa</taxon>
    </lineage>
</organism>
<dbReference type="PROSITE" id="PS51819">
    <property type="entry name" value="VOC"/>
    <property type="match status" value="1"/>
</dbReference>
<feature type="domain" description="VOC" evidence="1">
    <location>
        <begin position="9"/>
        <end position="133"/>
    </location>
</feature>
<dbReference type="PANTHER" id="PTHR34109">
    <property type="entry name" value="BNAUNNG04460D PROTEIN-RELATED"/>
    <property type="match status" value="1"/>
</dbReference>
<name>A0ABW1E974_9BACT</name>
<evidence type="ECO:0000259" key="1">
    <source>
        <dbReference type="PROSITE" id="PS51819"/>
    </source>
</evidence>
<keyword evidence="3" id="KW-1185">Reference proteome</keyword>
<protein>
    <submittedName>
        <fullName evidence="2">VOC family protein</fullName>
    </submittedName>
</protein>
<dbReference type="SUPFAM" id="SSF54593">
    <property type="entry name" value="Glyoxalase/Bleomycin resistance protein/Dihydroxybiphenyl dioxygenase"/>
    <property type="match status" value="1"/>
</dbReference>
<evidence type="ECO:0000313" key="3">
    <source>
        <dbReference type="Proteomes" id="UP001596091"/>
    </source>
</evidence>
<dbReference type="Gene3D" id="3.10.180.10">
    <property type="entry name" value="2,3-Dihydroxybiphenyl 1,2-Dioxygenase, domain 1"/>
    <property type="match status" value="1"/>
</dbReference>
<sequence length="134" mass="14642">MSQFSPSLATAKVSAFLNVRQGAKAIDFYQAAFDAKILHRFDAPDGSVVAQLGIGESDFWLADEALEYQNHSPESLNGTTLRMVLVVDDPDAVFATAIAAGAKSICPVQDEEYGWRIGRLMDPFGHHWEIGKTI</sequence>
<dbReference type="InterPro" id="IPR004360">
    <property type="entry name" value="Glyas_Fos-R_dOase_dom"/>
</dbReference>
<dbReference type="EMBL" id="JBHSPH010000001">
    <property type="protein sequence ID" value="MFC5860872.1"/>
    <property type="molecule type" value="Genomic_DNA"/>
</dbReference>
<dbReference type="InterPro" id="IPR029068">
    <property type="entry name" value="Glyas_Bleomycin-R_OHBP_Dase"/>
</dbReference>
<proteinExistence type="predicted"/>
<dbReference type="Proteomes" id="UP001596091">
    <property type="component" value="Unassembled WGS sequence"/>
</dbReference>
<dbReference type="PANTHER" id="PTHR34109:SF1">
    <property type="entry name" value="VOC DOMAIN-CONTAINING PROTEIN"/>
    <property type="match status" value="1"/>
</dbReference>
<gene>
    <name evidence="2" type="ORF">ACFPT7_01040</name>
</gene>
<evidence type="ECO:0000313" key="2">
    <source>
        <dbReference type="EMBL" id="MFC5860872.1"/>
    </source>
</evidence>
<dbReference type="InterPro" id="IPR037523">
    <property type="entry name" value="VOC_core"/>
</dbReference>
<comment type="caution">
    <text evidence="2">The sequence shown here is derived from an EMBL/GenBank/DDBJ whole genome shotgun (WGS) entry which is preliminary data.</text>
</comment>
<accession>A0ABW1E974</accession>